<protein>
    <submittedName>
        <fullName evidence="2">Uncharacterized protein</fullName>
    </submittedName>
</protein>
<dbReference type="OrthoDB" id="5244007at2759"/>
<accession>A0A194VCS1</accession>
<dbReference type="EMBL" id="KN714780">
    <property type="protein sequence ID" value="KUI61571.1"/>
    <property type="molecule type" value="Genomic_DNA"/>
</dbReference>
<reference evidence="3" key="1">
    <citation type="submission" date="2014-12" db="EMBL/GenBank/DDBJ databases">
        <title>Genome Sequence of Valsa Canker Pathogens Uncovers a Specific Adaption of Colonization on Woody Bark.</title>
        <authorList>
            <person name="Yin Z."/>
            <person name="Liu H."/>
            <person name="Gao X."/>
            <person name="Li Z."/>
            <person name="Song N."/>
            <person name="Ke X."/>
            <person name="Dai Q."/>
            <person name="Wu Y."/>
            <person name="Sun Y."/>
            <person name="Xu J.-R."/>
            <person name="Kang Z.K."/>
            <person name="Wang L."/>
            <person name="Huang L."/>
        </authorList>
    </citation>
    <scope>NUCLEOTIDE SEQUENCE [LARGE SCALE GENOMIC DNA]</scope>
    <source>
        <strain evidence="3">SXYL134</strain>
    </source>
</reference>
<feature type="compositionally biased region" description="Polar residues" evidence="1">
    <location>
        <begin position="1"/>
        <end position="22"/>
    </location>
</feature>
<dbReference type="Proteomes" id="UP000078576">
    <property type="component" value="Unassembled WGS sequence"/>
</dbReference>
<evidence type="ECO:0000313" key="3">
    <source>
        <dbReference type="Proteomes" id="UP000078576"/>
    </source>
</evidence>
<evidence type="ECO:0000256" key="1">
    <source>
        <dbReference type="SAM" id="MobiDB-lite"/>
    </source>
</evidence>
<dbReference type="AlphaFoldDB" id="A0A194VCS1"/>
<gene>
    <name evidence="2" type="ORF">VP1G_08715</name>
</gene>
<name>A0A194VCS1_CYTMA</name>
<organism evidence="2 3">
    <name type="scientific">Cytospora mali</name>
    <name type="common">Apple Valsa canker fungus</name>
    <name type="synonym">Valsa mali</name>
    <dbReference type="NCBI Taxonomy" id="578113"/>
    <lineage>
        <taxon>Eukaryota</taxon>
        <taxon>Fungi</taxon>
        <taxon>Dikarya</taxon>
        <taxon>Ascomycota</taxon>
        <taxon>Pezizomycotina</taxon>
        <taxon>Sordariomycetes</taxon>
        <taxon>Sordariomycetidae</taxon>
        <taxon>Diaporthales</taxon>
        <taxon>Cytosporaceae</taxon>
        <taxon>Cytospora</taxon>
    </lineage>
</organism>
<evidence type="ECO:0000313" key="2">
    <source>
        <dbReference type="EMBL" id="KUI61571.1"/>
    </source>
</evidence>
<feature type="compositionally biased region" description="Basic residues" evidence="1">
    <location>
        <begin position="49"/>
        <end position="60"/>
    </location>
</feature>
<feature type="compositionally biased region" description="Polar residues" evidence="1">
    <location>
        <begin position="61"/>
        <end position="78"/>
    </location>
</feature>
<feature type="region of interest" description="Disordered" evidence="1">
    <location>
        <begin position="1"/>
        <end position="81"/>
    </location>
</feature>
<sequence>MASSTNTQQDPTASNSEQSTPWLNHRERRIRAYNIRKRLDPQLAARATRTGKKGRQRTKTWRPSQQHPNSITTTTDTPNGGICHDSDHLGKTVPEFRLAMKHAGLDSQPRPRHRNQIESDEGQYQEEAFASSLMEVDETAEEVTGWLKRDWKKDDEESERPCYWSLLEKLNWELRLTGN</sequence>
<feature type="compositionally biased region" description="Basic residues" evidence="1">
    <location>
        <begin position="26"/>
        <end position="36"/>
    </location>
</feature>
<keyword evidence="3" id="KW-1185">Reference proteome</keyword>
<proteinExistence type="predicted"/>